<dbReference type="EMBL" id="JACHJU010000005">
    <property type="protein sequence ID" value="MBB4943408.1"/>
    <property type="molecule type" value="Genomic_DNA"/>
</dbReference>
<dbReference type="InterPro" id="IPR002514">
    <property type="entry name" value="Transposase_8"/>
</dbReference>
<evidence type="ECO:0000313" key="3">
    <source>
        <dbReference type="EMBL" id="MBB4939491.1"/>
    </source>
</evidence>
<dbReference type="SUPFAM" id="SSF46689">
    <property type="entry name" value="Homeodomain-like"/>
    <property type="match status" value="1"/>
</dbReference>
<gene>
    <name evidence="2" type="ORF">FHR32_003583</name>
    <name evidence="3" type="ORF">FHR32_003796</name>
    <name evidence="4" type="ORF">FHR32_007808</name>
</gene>
<dbReference type="RefSeq" id="WP_184755296.1">
    <property type="nucleotide sequence ID" value="NZ_JACHJU010000001.1"/>
</dbReference>
<dbReference type="Proteomes" id="UP000534286">
    <property type="component" value="Unassembled WGS sequence"/>
</dbReference>
<dbReference type="InterPro" id="IPR009057">
    <property type="entry name" value="Homeodomain-like_sf"/>
</dbReference>
<dbReference type="EMBL" id="JACHJU010000001">
    <property type="protein sequence ID" value="MBB4939278.1"/>
    <property type="molecule type" value="Genomic_DNA"/>
</dbReference>
<dbReference type="PANTHER" id="PTHR33215:SF13">
    <property type="entry name" value="PROTEIN DISTAL ANTENNA"/>
    <property type="match status" value="1"/>
</dbReference>
<keyword evidence="1" id="KW-0175">Coiled coil</keyword>
<accession>A0A7W7RY68</accession>
<dbReference type="EMBL" id="JACHJU010000001">
    <property type="protein sequence ID" value="MBB4939491.1"/>
    <property type="molecule type" value="Genomic_DNA"/>
</dbReference>
<dbReference type="Pfam" id="PF01527">
    <property type="entry name" value="HTH_Tnp_1"/>
    <property type="match status" value="1"/>
</dbReference>
<dbReference type="AlphaFoldDB" id="A0A7W7RY68"/>
<keyword evidence="5" id="KW-1185">Reference proteome</keyword>
<dbReference type="Gene3D" id="1.10.10.60">
    <property type="entry name" value="Homeodomain-like"/>
    <property type="match status" value="1"/>
</dbReference>
<dbReference type="InterPro" id="IPR051839">
    <property type="entry name" value="RD_transcriptional_regulator"/>
</dbReference>
<evidence type="ECO:0000313" key="2">
    <source>
        <dbReference type="EMBL" id="MBB4939278.1"/>
    </source>
</evidence>
<protein>
    <submittedName>
        <fullName evidence="3">Transposase-like protein</fullName>
    </submittedName>
</protein>
<evidence type="ECO:0000313" key="4">
    <source>
        <dbReference type="EMBL" id="MBB4943408.1"/>
    </source>
</evidence>
<dbReference type="GO" id="GO:0006313">
    <property type="term" value="P:DNA transposition"/>
    <property type="evidence" value="ECO:0007669"/>
    <property type="project" value="InterPro"/>
</dbReference>
<organism evidence="3 5">
    <name type="scientific">Streptosporangium album</name>
    <dbReference type="NCBI Taxonomy" id="47479"/>
    <lineage>
        <taxon>Bacteria</taxon>
        <taxon>Bacillati</taxon>
        <taxon>Actinomycetota</taxon>
        <taxon>Actinomycetes</taxon>
        <taxon>Streptosporangiales</taxon>
        <taxon>Streptosporangiaceae</taxon>
        <taxon>Streptosporangium</taxon>
    </lineage>
</organism>
<proteinExistence type="predicted"/>
<dbReference type="GO" id="GO:0003677">
    <property type="term" value="F:DNA binding"/>
    <property type="evidence" value="ECO:0007669"/>
    <property type="project" value="InterPro"/>
</dbReference>
<reference evidence="3 5" key="1">
    <citation type="submission" date="2020-08" db="EMBL/GenBank/DDBJ databases">
        <title>Sequencing the genomes of 1000 actinobacteria strains.</title>
        <authorList>
            <person name="Klenk H.-P."/>
        </authorList>
    </citation>
    <scope>NUCLEOTIDE SEQUENCE [LARGE SCALE GENOMIC DNA]</scope>
    <source>
        <strain evidence="3 5">DSM 43023</strain>
    </source>
</reference>
<dbReference type="GO" id="GO:0004803">
    <property type="term" value="F:transposase activity"/>
    <property type="evidence" value="ECO:0007669"/>
    <property type="project" value="InterPro"/>
</dbReference>
<evidence type="ECO:0000313" key="5">
    <source>
        <dbReference type="Proteomes" id="UP000534286"/>
    </source>
</evidence>
<sequence length="95" mass="10993">MAGKNYAQEFKDEVVKAVLDDQVTIGQAAKDFGVSRETVRNWVSKEKRRRSGNTEQARDAAERARVREMERRIAELEQENAFLKKCAAFFAKEQR</sequence>
<dbReference type="PANTHER" id="PTHR33215">
    <property type="entry name" value="PROTEIN DISTAL ANTENNA"/>
    <property type="match status" value="1"/>
</dbReference>
<comment type="caution">
    <text evidence="3">The sequence shown here is derived from an EMBL/GenBank/DDBJ whole genome shotgun (WGS) entry which is preliminary data.</text>
</comment>
<evidence type="ECO:0000256" key="1">
    <source>
        <dbReference type="SAM" id="Coils"/>
    </source>
</evidence>
<feature type="coiled-coil region" evidence="1">
    <location>
        <begin position="59"/>
        <end position="86"/>
    </location>
</feature>
<name>A0A7W7RY68_9ACTN</name>